<protein>
    <submittedName>
        <fullName evidence="4">Mandelate racemase / muconate lactonizing enzyme, C-terminal domain protein</fullName>
    </submittedName>
    <submittedName>
        <fullName evidence="3">Mandelate racemase/muconate lactonizing enzyme family protein</fullName>
    </submittedName>
</protein>
<dbReference type="Proteomes" id="UP000435957">
    <property type="component" value="Unassembled WGS sequence"/>
</dbReference>
<reference evidence="4 5" key="1">
    <citation type="submission" date="2017-07" db="EMBL/GenBank/DDBJ databases">
        <title>Draft genome of Ochrobactrum lupini type strain LUP21.</title>
        <authorList>
            <person name="Krzyzanowska D.M."/>
            <person name="Jafra S."/>
        </authorList>
    </citation>
    <scope>NUCLEOTIDE SEQUENCE [LARGE SCALE GENOMIC DNA]</scope>
    <source>
        <strain evidence="4 5">LUP21</strain>
    </source>
</reference>
<evidence type="ECO:0000259" key="2">
    <source>
        <dbReference type="SMART" id="SM00922"/>
    </source>
</evidence>
<dbReference type="AlphaFoldDB" id="A0A256H0X5"/>
<dbReference type="GO" id="GO:0016829">
    <property type="term" value="F:lyase activity"/>
    <property type="evidence" value="ECO:0007669"/>
    <property type="project" value="UniProtKB-KW"/>
</dbReference>
<dbReference type="SMART" id="SM00922">
    <property type="entry name" value="MR_MLE"/>
    <property type="match status" value="1"/>
</dbReference>
<dbReference type="InterPro" id="IPR013342">
    <property type="entry name" value="Mandelate_racemase_C"/>
</dbReference>
<keyword evidence="6" id="KW-1185">Reference proteome</keyword>
<dbReference type="Proteomes" id="UP000216363">
    <property type="component" value="Unassembled WGS sequence"/>
</dbReference>
<dbReference type="Gene3D" id="3.20.20.120">
    <property type="entry name" value="Enolase-like C-terminal domain"/>
    <property type="match status" value="1"/>
</dbReference>
<dbReference type="InterPro" id="IPR029017">
    <property type="entry name" value="Enolase-like_N"/>
</dbReference>
<dbReference type="InterPro" id="IPR036849">
    <property type="entry name" value="Enolase-like_C_sf"/>
</dbReference>
<dbReference type="SUPFAM" id="SSF51604">
    <property type="entry name" value="Enolase C-terminal domain-like"/>
    <property type="match status" value="1"/>
</dbReference>
<evidence type="ECO:0000256" key="1">
    <source>
        <dbReference type="ARBA" id="ARBA00023239"/>
    </source>
</evidence>
<dbReference type="Gene3D" id="3.30.390.10">
    <property type="entry name" value="Enolase-like, N-terminal domain"/>
    <property type="match status" value="1"/>
</dbReference>
<evidence type="ECO:0000313" key="5">
    <source>
        <dbReference type="Proteomes" id="UP000216363"/>
    </source>
</evidence>
<dbReference type="EMBL" id="NNRN01000029">
    <property type="protein sequence ID" value="OYR32481.1"/>
    <property type="molecule type" value="Genomic_DNA"/>
</dbReference>
<evidence type="ECO:0000313" key="4">
    <source>
        <dbReference type="EMBL" id="OYR32481.1"/>
    </source>
</evidence>
<dbReference type="SFLD" id="SFLDS00001">
    <property type="entry name" value="Enolase"/>
    <property type="match status" value="1"/>
</dbReference>
<comment type="caution">
    <text evidence="4">The sequence shown here is derived from an EMBL/GenBank/DDBJ whole genome shotgun (WGS) entry which is preliminary data.</text>
</comment>
<reference evidence="3 6" key="2">
    <citation type="submission" date="2019-09" db="EMBL/GenBank/DDBJ databases">
        <title>Taxonomic organization of the family Brucellaceae based on a phylogenomic approach.</title>
        <authorList>
            <person name="Leclercq S."/>
            <person name="Cloeckaert A."/>
            <person name="Zygmunt M.S."/>
        </authorList>
    </citation>
    <scope>NUCLEOTIDE SEQUENCE [LARGE SCALE GENOMIC DNA]</scope>
    <source>
        <strain evidence="3 6">LUP23</strain>
    </source>
</reference>
<dbReference type="PANTHER" id="PTHR48080">
    <property type="entry name" value="D-GALACTONATE DEHYDRATASE-RELATED"/>
    <property type="match status" value="1"/>
</dbReference>
<name>A0A256H0X5_9HYPH</name>
<dbReference type="SFLD" id="SFLDG00179">
    <property type="entry name" value="mandelate_racemase"/>
    <property type="match status" value="1"/>
</dbReference>
<dbReference type="RefSeq" id="WP_094513625.1">
    <property type="nucleotide sequence ID" value="NZ_JBHEEP010000007.1"/>
</dbReference>
<sequence length="389" mass="42140">MHKPDSLKNCVIRSVEAYVFRVPLEKPVSTSFGTMRDRPAVLVRVEDETGQVGWGEIWCNWPACGAEHRARLLICDIAPRIIDGPLPDPANLWRELSKKTEILALQTGEAGPYSQVIAGFDMAYWDLIARRRGVSLAKALSPDTQDEVRAYASGIHICDAAAMVAQARDNGYRDFKVKVGFDFNRDLALIRSLAQSLQPGERLYADANQGFSPNVAQDFLLATADLDLGWLEEPVRADASRAVWRKLAKLTATPLAGGENLVGLSSFRSAIRVGVLSVIQPDAAKWGGPTGCYEVARAALFAGRRYCPHFLGAGIGLTASAHILAAAGGNGLLEIDVNPNPLRGAVVPTWPAVNNGVVSLPKGPGLGVVPDLEWLEPFRVLNLRYGRKI</sequence>
<dbReference type="SUPFAM" id="SSF54826">
    <property type="entry name" value="Enolase N-terminal domain-like"/>
    <property type="match status" value="1"/>
</dbReference>
<dbReference type="InterPro" id="IPR013341">
    <property type="entry name" value="Mandelate_racemase_N_dom"/>
</dbReference>
<dbReference type="PANTHER" id="PTHR48080:SF2">
    <property type="entry name" value="D-GALACTONATE DEHYDRATASE"/>
    <property type="match status" value="1"/>
</dbReference>
<evidence type="ECO:0000313" key="3">
    <source>
        <dbReference type="EMBL" id="KAB2703199.1"/>
    </source>
</evidence>
<proteinExistence type="predicted"/>
<feature type="domain" description="Mandelate racemase/muconate lactonizing enzyme C-terminal" evidence="2">
    <location>
        <begin position="160"/>
        <end position="254"/>
    </location>
</feature>
<dbReference type="Pfam" id="PF13378">
    <property type="entry name" value="MR_MLE_C"/>
    <property type="match status" value="1"/>
</dbReference>
<dbReference type="Pfam" id="PF02746">
    <property type="entry name" value="MR_MLE_N"/>
    <property type="match status" value="1"/>
</dbReference>
<gene>
    <name evidence="4" type="ORF">CES86_0137</name>
    <name evidence="3" type="ORF">F9L03_14085</name>
</gene>
<keyword evidence="1" id="KW-0456">Lyase</keyword>
<accession>A0A256H0X5</accession>
<evidence type="ECO:0000313" key="6">
    <source>
        <dbReference type="Proteomes" id="UP000435957"/>
    </source>
</evidence>
<dbReference type="InterPro" id="IPR034593">
    <property type="entry name" value="DgoD-like"/>
</dbReference>
<dbReference type="InterPro" id="IPR029065">
    <property type="entry name" value="Enolase_C-like"/>
</dbReference>
<dbReference type="CDD" id="cd03316">
    <property type="entry name" value="MR_like"/>
    <property type="match status" value="1"/>
</dbReference>
<dbReference type="EMBL" id="WBWF01000009">
    <property type="protein sequence ID" value="KAB2703199.1"/>
    <property type="molecule type" value="Genomic_DNA"/>
</dbReference>
<organism evidence="4 5">
    <name type="scientific">Brucella lupini</name>
    <dbReference type="NCBI Taxonomy" id="255457"/>
    <lineage>
        <taxon>Bacteria</taxon>
        <taxon>Pseudomonadati</taxon>
        <taxon>Pseudomonadota</taxon>
        <taxon>Alphaproteobacteria</taxon>
        <taxon>Hyphomicrobiales</taxon>
        <taxon>Brucellaceae</taxon>
        <taxon>Brucella/Ochrobactrum group</taxon>
        <taxon>Brucella</taxon>
    </lineage>
</organism>